<dbReference type="Proteomes" id="UP000077266">
    <property type="component" value="Unassembled WGS sequence"/>
</dbReference>
<dbReference type="EMBL" id="KV426123">
    <property type="protein sequence ID" value="KZV87497.1"/>
    <property type="molecule type" value="Genomic_DNA"/>
</dbReference>
<evidence type="ECO:0000313" key="2">
    <source>
        <dbReference type="Proteomes" id="UP000077266"/>
    </source>
</evidence>
<gene>
    <name evidence="1" type="ORF">EXIGLDRAFT_201100</name>
</gene>
<protein>
    <submittedName>
        <fullName evidence="1">Uncharacterized protein</fullName>
    </submittedName>
</protein>
<sequence length="77" mass="8662">MMMTWQEEKPLSVLCSPRVEHIAMVTPRPRDEELESSRVGHVHAACSHTMSRTAVVSAARHVESDSTKRAPPAWLRV</sequence>
<proteinExistence type="predicted"/>
<dbReference type="AlphaFoldDB" id="A0A165EQX5"/>
<evidence type="ECO:0000313" key="1">
    <source>
        <dbReference type="EMBL" id="KZV87497.1"/>
    </source>
</evidence>
<dbReference type="InParanoid" id="A0A165EQX5"/>
<keyword evidence="2" id="KW-1185">Reference proteome</keyword>
<name>A0A165EQX5_EXIGL</name>
<accession>A0A165EQX5</accession>
<organism evidence="1 2">
    <name type="scientific">Exidia glandulosa HHB12029</name>
    <dbReference type="NCBI Taxonomy" id="1314781"/>
    <lineage>
        <taxon>Eukaryota</taxon>
        <taxon>Fungi</taxon>
        <taxon>Dikarya</taxon>
        <taxon>Basidiomycota</taxon>
        <taxon>Agaricomycotina</taxon>
        <taxon>Agaricomycetes</taxon>
        <taxon>Auriculariales</taxon>
        <taxon>Exidiaceae</taxon>
        <taxon>Exidia</taxon>
    </lineage>
</organism>
<reference evidence="1 2" key="1">
    <citation type="journal article" date="2016" name="Mol. Biol. Evol.">
        <title>Comparative Genomics of Early-Diverging Mushroom-Forming Fungi Provides Insights into the Origins of Lignocellulose Decay Capabilities.</title>
        <authorList>
            <person name="Nagy L.G."/>
            <person name="Riley R."/>
            <person name="Tritt A."/>
            <person name="Adam C."/>
            <person name="Daum C."/>
            <person name="Floudas D."/>
            <person name="Sun H."/>
            <person name="Yadav J.S."/>
            <person name="Pangilinan J."/>
            <person name="Larsson K.H."/>
            <person name="Matsuura K."/>
            <person name="Barry K."/>
            <person name="Labutti K."/>
            <person name="Kuo R."/>
            <person name="Ohm R.A."/>
            <person name="Bhattacharya S.S."/>
            <person name="Shirouzu T."/>
            <person name="Yoshinaga Y."/>
            <person name="Martin F.M."/>
            <person name="Grigoriev I.V."/>
            <person name="Hibbett D.S."/>
        </authorList>
    </citation>
    <scope>NUCLEOTIDE SEQUENCE [LARGE SCALE GENOMIC DNA]</scope>
    <source>
        <strain evidence="1 2">HHB12029</strain>
    </source>
</reference>